<evidence type="ECO:0000313" key="6">
    <source>
        <dbReference type="EMBL" id="THU34271.1"/>
    </source>
</evidence>
<reference evidence="6 7" key="1">
    <citation type="submission" date="2019-04" db="EMBL/GenBank/DDBJ databases">
        <title>Niastella caeni sp. nov., isolated from activated sludge.</title>
        <authorList>
            <person name="Sheng M."/>
        </authorList>
    </citation>
    <scope>NUCLEOTIDE SEQUENCE [LARGE SCALE GENOMIC DNA]</scope>
    <source>
        <strain evidence="6 7">HX-2-15</strain>
    </source>
</reference>
<dbReference type="InterPro" id="IPR007156">
    <property type="entry name" value="MamQ_LemA"/>
</dbReference>
<dbReference type="EMBL" id="STFF01000008">
    <property type="protein sequence ID" value="THU34271.1"/>
    <property type="molecule type" value="Genomic_DNA"/>
</dbReference>
<dbReference type="SUPFAM" id="SSF140478">
    <property type="entry name" value="LemA-like"/>
    <property type="match status" value="1"/>
</dbReference>
<dbReference type="PROSITE" id="PS51257">
    <property type="entry name" value="PROKAR_LIPOPROTEIN"/>
    <property type="match status" value="1"/>
</dbReference>
<dbReference type="GO" id="GO:0016020">
    <property type="term" value="C:membrane"/>
    <property type="evidence" value="ECO:0007669"/>
    <property type="project" value="UniProtKB-SubCell"/>
</dbReference>
<protein>
    <submittedName>
        <fullName evidence="6">LemA family protein</fullName>
    </submittedName>
</protein>
<comment type="similarity">
    <text evidence="2">Belongs to the LemA family.</text>
</comment>
<keyword evidence="7" id="KW-1185">Reference proteome</keyword>
<organism evidence="6 7">
    <name type="scientific">Niastella caeni</name>
    <dbReference type="NCBI Taxonomy" id="2569763"/>
    <lineage>
        <taxon>Bacteria</taxon>
        <taxon>Pseudomonadati</taxon>
        <taxon>Bacteroidota</taxon>
        <taxon>Chitinophagia</taxon>
        <taxon>Chitinophagales</taxon>
        <taxon>Chitinophagaceae</taxon>
        <taxon>Niastella</taxon>
    </lineage>
</organism>
<evidence type="ECO:0000256" key="5">
    <source>
        <dbReference type="ARBA" id="ARBA00023136"/>
    </source>
</evidence>
<dbReference type="PANTHER" id="PTHR34478:SF2">
    <property type="entry name" value="MEMBRANE PROTEIN"/>
    <property type="match status" value="1"/>
</dbReference>
<evidence type="ECO:0000256" key="1">
    <source>
        <dbReference type="ARBA" id="ARBA00004167"/>
    </source>
</evidence>
<comment type="caution">
    <text evidence="6">The sequence shown here is derived from an EMBL/GenBank/DDBJ whole genome shotgun (WGS) entry which is preliminary data.</text>
</comment>
<dbReference type="PANTHER" id="PTHR34478">
    <property type="entry name" value="PROTEIN LEMA"/>
    <property type="match status" value="1"/>
</dbReference>
<dbReference type="InterPro" id="IPR023353">
    <property type="entry name" value="LemA-like_dom_sf"/>
</dbReference>
<dbReference type="AlphaFoldDB" id="A0A4S8HIB3"/>
<dbReference type="Pfam" id="PF04011">
    <property type="entry name" value="LemA"/>
    <property type="match status" value="1"/>
</dbReference>
<keyword evidence="4" id="KW-1133">Transmembrane helix</keyword>
<proteinExistence type="inferred from homology"/>
<evidence type="ECO:0000256" key="3">
    <source>
        <dbReference type="ARBA" id="ARBA00022692"/>
    </source>
</evidence>
<gene>
    <name evidence="6" type="ORF">FAM09_24955</name>
</gene>
<sequence length="198" mass="22164">MKSRNLVLIVVLAFILILGGCGCNGYNRMINLDENVKNKWNNVQSDYQRRADLIPNLVSTVKGAANFEQTTLTQVIEARAKATSMNINAENLTPEKIQQFQQAQSQLGGALSRLLVVAEQYPQLQATQSFRDLQAQLEGTENRIKVSRNDFNSAVQEYNSVVRRFPNNLFAGMFGFTVKEGFKAEAGSERAPKVDFQK</sequence>
<keyword evidence="5" id="KW-0472">Membrane</keyword>
<name>A0A4S8HIB3_9BACT</name>
<dbReference type="Gene3D" id="1.20.1440.20">
    <property type="entry name" value="LemA-like domain"/>
    <property type="match status" value="1"/>
</dbReference>
<dbReference type="Proteomes" id="UP000306918">
    <property type="component" value="Unassembled WGS sequence"/>
</dbReference>
<accession>A0A4S8HIB3</accession>
<comment type="subcellular location">
    <subcellularLocation>
        <location evidence="1">Membrane</location>
        <topology evidence="1">Single-pass membrane protein</topology>
    </subcellularLocation>
</comment>
<keyword evidence="3" id="KW-0812">Transmembrane</keyword>
<dbReference type="RefSeq" id="WP_136579887.1">
    <property type="nucleotide sequence ID" value="NZ_STFF01000008.1"/>
</dbReference>
<dbReference type="OrthoDB" id="9804152at2"/>
<evidence type="ECO:0000256" key="2">
    <source>
        <dbReference type="ARBA" id="ARBA00008854"/>
    </source>
</evidence>
<evidence type="ECO:0000313" key="7">
    <source>
        <dbReference type="Proteomes" id="UP000306918"/>
    </source>
</evidence>
<evidence type="ECO:0000256" key="4">
    <source>
        <dbReference type="ARBA" id="ARBA00022989"/>
    </source>
</evidence>